<dbReference type="PANTHER" id="PTHR42929:SF5">
    <property type="entry name" value="ABC TRANSPORTER PERMEASE PROTEIN"/>
    <property type="match status" value="1"/>
</dbReference>
<feature type="domain" description="ABC transmembrane type-1" evidence="9">
    <location>
        <begin position="63"/>
        <end position="269"/>
    </location>
</feature>
<feature type="transmembrane region" description="Helical" evidence="8">
    <location>
        <begin position="62"/>
        <end position="85"/>
    </location>
</feature>
<proteinExistence type="inferred from homology"/>
<accession>A0ABU0J9X0</accession>
<keyword evidence="6 8" id="KW-1133">Transmembrane helix</keyword>
<protein>
    <submittedName>
        <fullName evidence="10">Spermidine/putrescine transport system permease protein</fullName>
    </submittedName>
</protein>
<evidence type="ECO:0000256" key="4">
    <source>
        <dbReference type="ARBA" id="ARBA00022475"/>
    </source>
</evidence>
<keyword evidence="4" id="KW-1003">Cell membrane</keyword>
<dbReference type="Proteomes" id="UP001242480">
    <property type="component" value="Unassembled WGS sequence"/>
</dbReference>
<reference evidence="10 11" key="1">
    <citation type="submission" date="2023-07" db="EMBL/GenBank/DDBJ databases">
        <title>Genomic Encyclopedia of Type Strains, Phase IV (KMG-IV): sequencing the most valuable type-strain genomes for metagenomic binning, comparative biology and taxonomic classification.</title>
        <authorList>
            <person name="Goeker M."/>
        </authorList>
    </citation>
    <scope>NUCLEOTIDE SEQUENCE [LARGE SCALE GENOMIC DNA]</scope>
    <source>
        <strain evidence="10 11">DSM 19619</strain>
    </source>
</reference>
<gene>
    <name evidence="10" type="ORF">QO011_004075</name>
</gene>
<feature type="transmembrane region" description="Helical" evidence="8">
    <location>
        <begin position="20"/>
        <end position="42"/>
    </location>
</feature>
<name>A0ABU0J9X0_9HYPH</name>
<dbReference type="PROSITE" id="PS50928">
    <property type="entry name" value="ABC_TM1"/>
    <property type="match status" value="1"/>
</dbReference>
<feature type="transmembrane region" description="Helical" evidence="8">
    <location>
        <begin position="248"/>
        <end position="272"/>
    </location>
</feature>
<feature type="transmembrane region" description="Helical" evidence="8">
    <location>
        <begin position="144"/>
        <end position="172"/>
    </location>
</feature>
<sequence length="280" mass="30166">MHGWLDKRRSIRSLGYVLPLLILMLFAFDLPMLGVLAFSLSPPDVTLAAYREILETPSYLRIIGRTVGIAALTTLICVAVAYPVAYWMRGLSARGRLLAVALIVTPFWVSVLVRTYALIVLLGSAGIVNSILLYAGLASKPIPFLYNTVGVTIGTVNALLPLAILPLFAAMARVDERLLQAAATLGADEATIFRRVLLPLTFPALATASILVFSMTLGFYVTPAILGGGRVPMIVSLLDLFINRLPRWELACALSIGLMGIAVGGYCLSLGIGRPQREIR</sequence>
<dbReference type="SUPFAM" id="SSF161098">
    <property type="entry name" value="MetI-like"/>
    <property type="match status" value="1"/>
</dbReference>
<dbReference type="CDD" id="cd06261">
    <property type="entry name" value="TM_PBP2"/>
    <property type="match status" value="1"/>
</dbReference>
<evidence type="ECO:0000256" key="5">
    <source>
        <dbReference type="ARBA" id="ARBA00022692"/>
    </source>
</evidence>
<keyword evidence="11" id="KW-1185">Reference proteome</keyword>
<dbReference type="Gene3D" id="1.10.3720.10">
    <property type="entry name" value="MetI-like"/>
    <property type="match status" value="1"/>
</dbReference>
<evidence type="ECO:0000256" key="1">
    <source>
        <dbReference type="ARBA" id="ARBA00004651"/>
    </source>
</evidence>
<keyword evidence="5 8" id="KW-0812">Transmembrane</keyword>
<evidence type="ECO:0000256" key="2">
    <source>
        <dbReference type="ARBA" id="ARBA00007069"/>
    </source>
</evidence>
<feature type="transmembrane region" description="Helical" evidence="8">
    <location>
        <begin position="97"/>
        <end position="113"/>
    </location>
</feature>
<keyword evidence="7 8" id="KW-0472">Membrane</keyword>
<dbReference type="EMBL" id="JAUSVX010000007">
    <property type="protein sequence ID" value="MDQ0471056.1"/>
    <property type="molecule type" value="Genomic_DNA"/>
</dbReference>
<evidence type="ECO:0000256" key="3">
    <source>
        <dbReference type="ARBA" id="ARBA00022448"/>
    </source>
</evidence>
<organism evidence="10 11">
    <name type="scientific">Labrys wisconsinensis</name>
    <dbReference type="NCBI Taxonomy" id="425677"/>
    <lineage>
        <taxon>Bacteria</taxon>
        <taxon>Pseudomonadati</taxon>
        <taxon>Pseudomonadota</taxon>
        <taxon>Alphaproteobacteria</taxon>
        <taxon>Hyphomicrobiales</taxon>
        <taxon>Xanthobacteraceae</taxon>
        <taxon>Labrys</taxon>
    </lineage>
</organism>
<dbReference type="PANTHER" id="PTHR42929">
    <property type="entry name" value="INNER MEMBRANE ABC TRANSPORTER PERMEASE PROTEIN YDCU-RELATED-RELATED"/>
    <property type="match status" value="1"/>
</dbReference>
<feature type="transmembrane region" description="Helical" evidence="8">
    <location>
        <begin position="119"/>
        <end position="137"/>
    </location>
</feature>
<dbReference type="InterPro" id="IPR035906">
    <property type="entry name" value="MetI-like_sf"/>
</dbReference>
<keyword evidence="3" id="KW-0813">Transport</keyword>
<dbReference type="InterPro" id="IPR000515">
    <property type="entry name" value="MetI-like"/>
</dbReference>
<comment type="subcellular location">
    <subcellularLocation>
        <location evidence="1">Cell membrane</location>
        <topology evidence="1">Multi-pass membrane protein</topology>
    </subcellularLocation>
</comment>
<evidence type="ECO:0000256" key="7">
    <source>
        <dbReference type="ARBA" id="ARBA00023136"/>
    </source>
</evidence>
<evidence type="ECO:0000313" key="10">
    <source>
        <dbReference type="EMBL" id="MDQ0471056.1"/>
    </source>
</evidence>
<evidence type="ECO:0000256" key="8">
    <source>
        <dbReference type="SAM" id="Phobius"/>
    </source>
</evidence>
<evidence type="ECO:0000259" key="9">
    <source>
        <dbReference type="PROSITE" id="PS50928"/>
    </source>
</evidence>
<comment type="similarity">
    <text evidence="2">Belongs to the binding-protein-dependent transport system permease family. CysTW subfamily.</text>
</comment>
<evidence type="ECO:0000256" key="6">
    <source>
        <dbReference type="ARBA" id="ARBA00022989"/>
    </source>
</evidence>
<comment type="caution">
    <text evidence="10">The sequence shown here is derived from an EMBL/GenBank/DDBJ whole genome shotgun (WGS) entry which is preliminary data.</text>
</comment>
<dbReference type="RefSeq" id="WP_307275589.1">
    <property type="nucleotide sequence ID" value="NZ_JAUSVX010000007.1"/>
</dbReference>
<evidence type="ECO:0000313" key="11">
    <source>
        <dbReference type="Proteomes" id="UP001242480"/>
    </source>
</evidence>